<dbReference type="PANTHER" id="PTHR33026:SF7">
    <property type="entry name" value="OS03G0100275 PROTEIN"/>
    <property type="match status" value="1"/>
</dbReference>
<dbReference type="AlphaFoldDB" id="A0A0A9R4Z3"/>
<dbReference type="PANTHER" id="PTHR33026">
    <property type="entry name" value="OS06G0360600 PROTEIN"/>
    <property type="match status" value="1"/>
</dbReference>
<proteinExistence type="predicted"/>
<sequence>MYFSLPLKKSYKCWHEQWFYMENQDMSLPPFDGNMPVVNDAWSALPSESEMGQVNRLLDIMDTLKTQNLAAIGIAINFVARRV</sequence>
<accession>A0A0A9R4Z3</accession>
<reference evidence="1" key="2">
    <citation type="journal article" date="2015" name="Data Brief">
        <title>Shoot transcriptome of the giant reed, Arundo donax.</title>
        <authorList>
            <person name="Barrero R.A."/>
            <person name="Guerrero F.D."/>
            <person name="Moolhuijzen P."/>
            <person name="Goolsby J.A."/>
            <person name="Tidwell J."/>
            <person name="Bellgard S.E."/>
            <person name="Bellgard M.I."/>
        </authorList>
    </citation>
    <scope>NUCLEOTIDE SEQUENCE</scope>
    <source>
        <tissue evidence="1">Shoot tissue taken approximately 20 cm above the soil surface</tissue>
    </source>
</reference>
<dbReference type="EMBL" id="GBRH01280281">
    <property type="protein sequence ID" value="JAD17614.1"/>
    <property type="molecule type" value="Transcribed_RNA"/>
</dbReference>
<organism evidence="1">
    <name type="scientific">Arundo donax</name>
    <name type="common">Giant reed</name>
    <name type="synonym">Donax arundinaceus</name>
    <dbReference type="NCBI Taxonomy" id="35708"/>
    <lineage>
        <taxon>Eukaryota</taxon>
        <taxon>Viridiplantae</taxon>
        <taxon>Streptophyta</taxon>
        <taxon>Embryophyta</taxon>
        <taxon>Tracheophyta</taxon>
        <taxon>Spermatophyta</taxon>
        <taxon>Magnoliopsida</taxon>
        <taxon>Liliopsida</taxon>
        <taxon>Poales</taxon>
        <taxon>Poaceae</taxon>
        <taxon>PACMAD clade</taxon>
        <taxon>Arundinoideae</taxon>
        <taxon>Arundineae</taxon>
        <taxon>Arundo</taxon>
    </lineage>
</organism>
<name>A0A0A9R4Z3_ARUDO</name>
<evidence type="ECO:0000313" key="1">
    <source>
        <dbReference type="EMBL" id="JAD17614.1"/>
    </source>
</evidence>
<protein>
    <submittedName>
        <fullName evidence="1">Uncharacterized protein</fullName>
    </submittedName>
</protein>
<reference evidence="1" key="1">
    <citation type="submission" date="2014-09" db="EMBL/GenBank/DDBJ databases">
        <authorList>
            <person name="Magalhaes I.L.F."/>
            <person name="Oliveira U."/>
            <person name="Santos F.R."/>
            <person name="Vidigal T.H.D.A."/>
            <person name="Brescovit A.D."/>
            <person name="Santos A.J."/>
        </authorList>
    </citation>
    <scope>NUCLEOTIDE SEQUENCE</scope>
    <source>
        <tissue evidence="1">Shoot tissue taken approximately 20 cm above the soil surface</tissue>
    </source>
</reference>